<evidence type="ECO:0000313" key="2">
    <source>
        <dbReference type="EMBL" id="MEL3954017.1"/>
    </source>
</evidence>
<evidence type="ECO:0008006" key="4">
    <source>
        <dbReference type="Google" id="ProtNLM"/>
    </source>
</evidence>
<keyword evidence="1" id="KW-0472">Membrane</keyword>
<evidence type="ECO:0000256" key="1">
    <source>
        <dbReference type="SAM" id="Phobius"/>
    </source>
</evidence>
<keyword evidence="1" id="KW-1133">Transmembrane helix</keyword>
<protein>
    <recommendedName>
        <fullName evidence="4">Transmembrane protein</fullName>
    </recommendedName>
</protein>
<sequence length="113" mass="12255">MNQLNESDVQNALQQRLVREEAGRRATDGLMRTARTLRWIGWGCALVPIVGIVGVVLFLLSTILCFAYAQSKGNPDGIKQLLITLASLFAAGIVWVLVNLTVLGLFGAAMSMH</sequence>
<dbReference type="Proteomes" id="UP001455088">
    <property type="component" value="Unassembled WGS sequence"/>
</dbReference>
<reference evidence="2 3" key="1">
    <citation type="submission" date="2024-04" db="EMBL/GenBank/DDBJ databases">
        <title>Bacterial endophytes with biocontrol capabilities against important plant pathogens.</title>
        <authorList>
            <person name="Alayande K.A."/>
        </authorList>
    </citation>
    <scope>NUCLEOTIDE SEQUENCE [LARGE SCALE GENOMIC DNA]</scope>
    <source>
        <strain evidence="2 3">KV22</strain>
    </source>
</reference>
<keyword evidence="3" id="KW-1185">Reference proteome</keyword>
<accession>A0ABU9JP84</accession>
<feature type="transmembrane region" description="Helical" evidence="1">
    <location>
        <begin position="39"/>
        <end position="69"/>
    </location>
</feature>
<proteinExistence type="predicted"/>
<organism evidence="2 3">
    <name type="scientific">Stenotrophomonas bentonitica</name>
    <dbReference type="NCBI Taxonomy" id="1450134"/>
    <lineage>
        <taxon>Bacteria</taxon>
        <taxon>Pseudomonadati</taxon>
        <taxon>Pseudomonadota</taxon>
        <taxon>Gammaproteobacteria</taxon>
        <taxon>Lysobacterales</taxon>
        <taxon>Lysobacteraceae</taxon>
        <taxon>Stenotrophomonas</taxon>
    </lineage>
</organism>
<dbReference type="RefSeq" id="WP_019185305.1">
    <property type="nucleotide sequence ID" value="NZ_JBBYHY010000005.1"/>
</dbReference>
<name>A0ABU9JP84_9GAMM</name>
<gene>
    <name evidence="2" type="ORF">AAE039_10625</name>
</gene>
<keyword evidence="1" id="KW-0812">Transmembrane</keyword>
<feature type="transmembrane region" description="Helical" evidence="1">
    <location>
        <begin position="81"/>
        <end position="110"/>
    </location>
</feature>
<evidence type="ECO:0000313" key="3">
    <source>
        <dbReference type="Proteomes" id="UP001455088"/>
    </source>
</evidence>
<comment type="caution">
    <text evidence="2">The sequence shown here is derived from an EMBL/GenBank/DDBJ whole genome shotgun (WGS) entry which is preliminary data.</text>
</comment>
<dbReference type="EMBL" id="JBBYHY010000005">
    <property type="protein sequence ID" value="MEL3954017.1"/>
    <property type="molecule type" value="Genomic_DNA"/>
</dbReference>